<dbReference type="PROSITE" id="PS50020">
    <property type="entry name" value="WW_DOMAIN_2"/>
    <property type="match status" value="2"/>
</dbReference>
<dbReference type="EMBL" id="JBEDNZ010000002">
    <property type="protein sequence ID" value="KAL0851075.1"/>
    <property type="molecule type" value="Genomic_DNA"/>
</dbReference>
<feature type="compositionally biased region" description="Low complexity" evidence="19">
    <location>
        <begin position="672"/>
        <end position="681"/>
    </location>
</feature>
<keyword evidence="7 18" id="KW-0479">Metal-binding</keyword>
<evidence type="ECO:0000256" key="9">
    <source>
        <dbReference type="ARBA" id="ARBA00022771"/>
    </source>
</evidence>
<feature type="domain" description="WW" evidence="20">
    <location>
        <begin position="700"/>
        <end position="733"/>
    </location>
</feature>
<dbReference type="CDD" id="cd00201">
    <property type="entry name" value="WW"/>
    <property type="match status" value="2"/>
</dbReference>
<evidence type="ECO:0000259" key="21">
    <source>
        <dbReference type="PROSITE" id="PS50157"/>
    </source>
</evidence>
<evidence type="ECO:0000313" key="23">
    <source>
        <dbReference type="EMBL" id="KAL0851075.1"/>
    </source>
</evidence>
<dbReference type="InterPro" id="IPR001202">
    <property type="entry name" value="WW_dom"/>
</dbReference>
<dbReference type="Gene3D" id="2.20.70.10">
    <property type="match status" value="2"/>
</dbReference>
<evidence type="ECO:0000256" key="7">
    <source>
        <dbReference type="ARBA" id="ARBA00022723"/>
    </source>
</evidence>
<feature type="compositionally biased region" description="Polar residues" evidence="19">
    <location>
        <begin position="618"/>
        <end position="630"/>
    </location>
</feature>
<name>A0ABD0TP50_LOXSC</name>
<keyword evidence="10 18" id="KW-0862">Zinc</keyword>
<evidence type="ECO:0000256" key="15">
    <source>
        <dbReference type="ARBA" id="ARBA00023242"/>
    </source>
</evidence>
<dbReference type="InterPro" id="IPR051583">
    <property type="entry name" value="YAP1"/>
</dbReference>
<dbReference type="FunFam" id="2.20.70.10:FF:000019">
    <property type="entry name" value="Putative transcriptional coactivator YAP1"/>
    <property type="match status" value="1"/>
</dbReference>
<dbReference type="GO" id="GO:0070161">
    <property type="term" value="C:anchoring junction"/>
    <property type="evidence" value="ECO:0007669"/>
    <property type="project" value="UniProtKB-SubCell"/>
</dbReference>
<dbReference type="PANTHER" id="PTHR17616">
    <property type="entry name" value="YES-ASSOCIATED PROTEIN YAP1 FAMILY MEMBER"/>
    <property type="match status" value="1"/>
</dbReference>
<feature type="domain" description="C2H2-type" evidence="21">
    <location>
        <begin position="310"/>
        <end position="337"/>
    </location>
</feature>
<feature type="domain" description="WW" evidence="20">
    <location>
        <begin position="782"/>
        <end position="815"/>
    </location>
</feature>
<comment type="caution">
    <text evidence="23">The sequence shown here is derived from an EMBL/GenBank/DDBJ whole genome shotgun (WGS) entry which is preliminary data.</text>
</comment>
<evidence type="ECO:0000256" key="4">
    <source>
        <dbReference type="ARBA" id="ARBA00022490"/>
    </source>
</evidence>
<protein>
    <submittedName>
        <fullName evidence="23">Uncharacterized protein</fullName>
    </submittedName>
</protein>
<accession>A0ABD0TP50</accession>
<dbReference type="SUPFAM" id="SSF51045">
    <property type="entry name" value="WW domain"/>
    <property type="match status" value="2"/>
</dbReference>
<evidence type="ECO:0000256" key="13">
    <source>
        <dbReference type="ARBA" id="ARBA00023159"/>
    </source>
</evidence>
<gene>
    <name evidence="23" type="ORF">ABMA28_006955</name>
</gene>
<evidence type="ECO:0000256" key="2">
    <source>
        <dbReference type="ARBA" id="ARBA00004282"/>
    </source>
</evidence>
<keyword evidence="8" id="KW-0677">Repeat</keyword>
<sequence length="1010" mass="112746">MDASLQESFERSCRLCAEEQEVTIMIFSEEAEAMLLRNKLNQYLLIEVDEDDKLPKNICIQCCSKLQTVCDFIDTARTSQDLLLKRSIMIDQYNAEKSFRLGNSRIKLEFEGSDDESKFTEMEVSVDPNVVLQNSEEPLSPSPSADENCTTFEDVTHLHDVDSENVTIKLIKKVDRAPEMDDIDEKKGDFNPKPFPCITCKRSFFTELALKNHSWIHINEEKSNSQFKCSTCNEGFDYKADLIQHLKVHRTNGVCQFCGRGFRTERNLAAHMAVHLTSSKSYTCKVCGRSYNTKSNLKTHSITHSNERPYHCHLCKKSFKRNQDLKFHINQHTGAKPYKCPFCEKSFASSGNCYSHRSRMHPGRRVEGKIRRRLPVTRENQPLTPRVVPYRPPMVAIKGVYKYQCTLCDHSFMKRDNFTYHMYQHTGEKPFQCSFCTEKFVTRRGLLIHHDKEHPSKDRPLALLSKNILLKRVAWSRLATYKARQAKEIGKLRGARGRGRWDRSAGRGRCAWAGGACVSSAVAHRALYQEYVGRRRASPSRASVVSLRWARSVSRFLRSDATMALNSDGEQKSNLVLRVDQDSDSVLQSLFDTVLKPDSKRPLQVPLRMRQLPKSFFNPPSTGSKSPSVSHSRENSADSAFGSSSATGAAPVSHSRAHSSPASLQQTYAAGQQTQPQPLLHQHAKHRSYDVGSHLQDDLGPLPAGWEQARTPEGQIYYLNHITKTTTWDDPRKTLAAQAAAAVAHQSAETLLPQPASAPAITPAATPAAKSTSSNTTTDPLGPLPEGWEQATTPEGETYFINHAARTTSWFDPRIPQHLQRTPAANAGAAGGGWANASLQACQQKIRLQSLQLERDRLKQRQQEIRLQQELMARSSSIMTSLASSTGAVASTELSLDPFLSGLTDHQRQESADSGLGMAVPRVGDGDGLFSIPHTPEDFLAGMDDRMDCSSEAGANMDSTDMAIGDNLDSTDDLVPSLQLNEFTNDILLDDVQSLINSTPSKPDNVLTWL</sequence>
<comment type="similarity">
    <text evidence="16">Belongs to the YAP1 family.</text>
</comment>
<dbReference type="SUPFAM" id="SSF57716">
    <property type="entry name" value="Glucocorticoid receptor-like (DNA-binding domain)"/>
    <property type="match status" value="1"/>
</dbReference>
<evidence type="ECO:0000259" key="20">
    <source>
        <dbReference type="PROSITE" id="PS50020"/>
    </source>
</evidence>
<feature type="compositionally biased region" description="Low complexity" evidence="19">
    <location>
        <begin position="637"/>
        <end position="650"/>
    </location>
</feature>
<dbReference type="FunFam" id="2.20.70.10:FF:000012">
    <property type="entry name" value="transcriptional coactivator YAP1 isoform X2"/>
    <property type="match status" value="1"/>
</dbReference>
<dbReference type="PROSITE" id="PS00028">
    <property type="entry name" value="ZINC_FINGER_C2H2_1"/>
    <property type="match status" value="8"/>
</dbReference>
<evidence type="ECO:0000256" key="1">
    <source>
        <dbReference type="ARBA" id="ARBA00004123"/>
    </source>
</evidence>
<feature type="domain" description="C2H2-type" evidence="21">
    <location>
        <begin position="282"/>
        <end position="309"/>
    </location>
</feature>
<evidence type="ECO:0000256" key="16">
    <source>
        <dbReference type="ARBA" id="ARBA00038057"/>
    </source>
</evidence>
<dbReference type="InterPro" id="IPR036020">
    <property type="entry name" value="WW_dom_sf"/>
</dbReference>
<keyword evidence="9 17" id="KW-0863">Zinc-finger</keyword>
<evidence type="ECO:0000256" key="10">
    <source>
        <dbReference type="ARBA" id="ARBA00022833"/>
    </source>
</evidence>
<keyword evidence="13" id="KW-0010">Activator</keyword>
<evidence type="ECO:0000256" key="19">
    <source>
        <dbReference type="SAM" id="MobiDB-lite"/>
    </source>
</evidence>
<feature type="domain" description="C2H2-type" evidence="21">
    <location>
        <begin position="253"/>
        <end position="280"/>
    </location>
</feature>
<feature type="region of interest" description="Disordered" evidence="19">
    <location>
        <begin position="602"/>
        <end position="707"/>
    </location>
</feature>
<evidence type="ECO:0000256" key="5">
    <source>
        <dbReference type="ARBA" id="ARBA00022491"/>
    </source>
</evidence>
<keyword evidence="12" id="KW-0805">Transcription regulation</keyword>
<dbReference type="Pfam" id="PF07776">
    <property type="entry name" value="zf-AD"/>
    <property type="match status" value="1"/>
</dbReference>
<dbReference type="FunFam" id="3.30.160.60:FF:000446">
    <property type="entry name" value="Zinc finger protein"/>
    <property type="match status" value="1"/>
</dbReference>
<dbReference type="Gene3D" id="3.30.160.60">
    <property type="entry name" value="Classic Zinc Finger"/>
    <property type="match status" value="6"/>
</dbReference>
<keyword evidence="15" id="KW-0539">Nucleus</keyword>
<keyword evidence="6" id="KW-0597">Phosphoprotein</keyword>
<dbReference type="GO" id="GO:0005634">
    <property type="term" value="C:nucleus"/>
    <property type="evidence" value="ECO:0007669"/>
    <property type="project" value="UniProtKB-SubCell"/>
</dbReference>
<dbReference type="SMART" id="SM00355">
    <property type="entry name" value="ZnF_C2H2"/>
    <property type="match status" value="8"/>
</dbReference>
<dbReference type="Pfam" id="PF00397">
    <property type="entry name" value="WW"/>
    <property type="match status" value="2"/>
</dbReference>
<evidence type="ECO:0000256" key="12">
    <source>
        <dbReference type="ARBA" id="ARBA00023015"/>
    </source>
</evidence>
<dbReference type="GO" id="GO:0005737">
    <property type="term" value="C:cytoplasm"/>
    <property type="evidence" value="ECO:0007669"/>
    <property type="project" value="UniProtKB-SubCell"/>
</dbReference>
<reference evidence="23 24" key="1">
    <citation type="submission" date="2024-06" db="EMBL/GenBank/DDBJ databases">
        <title>A chromosome-level genome assembly of beet webworm, Loxostege sticticalis.</title>
        <authorList>
            <person name="Zhang Y."/>
        </authorList>
    </citation>
    <scope>NUCLEOTIDE SEQUENCE [LARGE SCALE GENOMIC DNA]</scope>
    <source>
        <strain evidence="23">AQ028</strain>
        <tissue evidence="23">Male pupae</tissue>
    </source>
</reference>
<feature type="compositionally biased region" description="Low complexity" evidence="19">
    <location>
        <begin position="757"/>
        <end position="778"/>
    </location>
</feature>
<dbReference type="Proteomes" id="UP001549921">
    <property type="component" value="Unassembled WGS sequence"/>
</dbReference>
<evidence type="ECO:0000256" key="8">
    <source>
        <dbReference type="ARBA" id="ARBA00022737"/>
    </source>
</evidence>
<keyword evidence="4" id="KW-0963">Cytoplasm</keyword>
<feature type="domain" description="C2H2-type" evidence="21">
    <location>
        <begin position="338"/>
        <end position="366"/>
    </location>
</feature>
<dbReference type="GO" id="GO:0008270">
    <property type="term" value="F:zinc ion binding"/>
    <property type="evidence" value="ECO:0007669"/>
    <property type="project" value="UniProtKB-UniRule"/>
</dbReference>
<dbReference type="Gene3D" id="6.20.430.10">
    <property type="match status" value="1"/>
</dbReference>
<dbReference type="PROSITE" id="PS51915">
    <property type="entry name" value="ZAD"/>
    <property type="match status" value="1"/>
</dbReference>
<feature type="domain" description="C2H2-type" evidence="21">
    <location>
        <begin position="431"/>
        <end position="459"/>
    </location>
</feature>
<feature type="domain" description="C2H2-type" evidence="21">
    <location>
        <begin position="195"/>
        <end position="222"/>
    </location>
</feature>
<evidence type="ECO:0000256" key="18">
    <source>
        <dbReference type="PROSITE-ProRule" id="PRU01263"/>
    </source>
</evidence>
<dbReference type="InterPro" id="IPR012934">
    <property type="entry name" value="Znf_AD"/>
</dbReference>
<comment type="subcellular location">
    <subcellularLocation>
        <location evidence="2">Cell junction</location>
    </subcellularLocation>
    <subcellularLocation>
        <location evidence="3">Cytoplasm</location>
    </subcellularLocation>
    <subcellularLocation>
        <location evidence="1">Nucleus</location>
    </subcellularLocation>
</comment>
<dbReference type="PROSITE" id="PS01159">
    <property type="entry name" value="WW_DOMAIN_1"/>
    <property type="match status" value="2"/>
</dbReference>
<dbReference type="Gene3D" id="3.40.1800.20">
    <property type="match status" value="1"/>
</dbReference>
<feature type="binding site" evidence="18">
    <location>
        <position position="59"/>
    </location>
    <ligand>
        <name>Zn(2+)</name>
        <dbReference type="ChEBI" id="CHEBI:29105"/>
    </ligand>
</feature>
<keyword evidence="11" id="KW-0965">Cell junction</keyword>
<evidence type="ECO:0000256" key="3">
    <source>
        <dbReference type="ARBA" id="ARBA00004496"/>
    </source>
</evidence>
<evidence type="ECO:0000313" key="24">
    <source>
        <dbReference type="Proteomes" id="UP001549921"/>
    </source>
</evidence>
<feature type="binding site" evidence="18">
    <location>
        <position position="13"/>
    </location>
    <ligand>
        <name>Zn(2+)</name>
        <dbReference type="ChEBI" id="CHEBI:29105"/>
    </ligand>
</feature>
<keyword evidence="5" id="KW-0678">Repressor</keyword>
<dbReference type="InterPro" id="IPR013087">
    <property type="entry name" value="Znf_C2H2_type"/>
</dbReference>
<dbReference type="SMART" id="SM00456">
    <property type="entry name" value="WW"/>
    <property type="match status" value="2"/>
</dbReference>
<feature type="domain" description="C2H2-type" evidence="21">
    <location>
        <begin position="227"/>
        <end position="249"/>
    </location>
</feature>
<dbReference type="Pfam" id="PF00096">
    <property type="entry name" value="zf-C2H2"/>
    <property type="match status" value="3"/>
</dbReference>
<dbReference type="InterPro" id="IPR036236">
    <property type="entry name" value="Znf_C2H2_sf"/>
</dbReference>
<feature type="region of interest" description="Disordered" evidence="19">
    <location>
        <begin position="757"/>
        <end position="786"/>
    </location>
</feature>
<dbReference type="PROSITE" id="PS50157">
    <property type="entry name" value="ZINC_FINGER_C2H2_2"/>
    <property type="match status" value="8"/>
</dbReference>
<feature type="compositionally biased region" description="Polar residues" evidence="19">
    <location>
        <begin position="658"/>
        <end position="671"/>
    </location>
</feature>
<evidence type="ECO:0000256" key="11">
    <source>
        <dbReference type="ARBA" id="ARBA00022949"/>
    </source>
</evidence>
<dbReference type="PANTHER" id="PTHR17616:SF8">
    <property type="entry name" value="TRANSCRIPTIONAL COACTIVATOR YORKIE"/>
    <property type="match status" value="1"/>
</dbReference>
<feature type="binding site" evidence="18">
    <location>
        <position position="16"/>
    </location>
    <ligand>
        <name>Zn(2+)</name>
        <dbReference type="ChEBI" id="CHEBI:29105"/>
    </ligand>
</feature>
<proteinExistence type="inferred from homology"/>
<feature type="domain" description="ZAD" evidence="22">
    <location>
        <begin position="11"/>
        <end position="86"/>
    </location>
</feature>
<evidence type="ECO:0000256" key="14">
    <source>
        <dbReference type="ARBA" id="ARBA00023163"/>
    </source>
</evidence>
<dbReference type="SMART" id="SM00868">
    <property type="entry name" value="zf-AD"/>
    <property type="match status" value="1"/>
</dbReference>
<evidence type="ECO:0000256" key="6">
    <source>
        <dbReference type="ARBA" id="ARBA00022553"/>
    </source>
</evidence>
<dbReference type="SUPFAM" id="SSF57667">
    <property type="entry name" value="beta-beta-alpha zinc fingers"/>
    <property type="match status" value="4"/>
</dbReference>
<organism evidence="23 24">
    <name type="scientific">Loxostege sticticalis</name>
    <name type="common">Beet webworm moth</name>
    <dbReference type="NCBI Taxonomy" id="481309"/>
    <lineage>
        <taxon>Eukaryota</taxon>
        <taxon>Metazoa</taxon>
        <taxon>Ecdysozoa</taxon>
        <taxon>Arthropoda</taxon>
        <taxon>Hexapoda</taxon>
        <taxon>Insecta</taxon>
        <taxon>Pterygota</taxon>
        <taxon>Neoptera</taxon>
        <taxon>Endopterygota</taxon>
        <taxon>Lepidoptera</taxon>
        <taxon>Glossata</taxon>
        <taxon>Ditrysia</taxon>
        <taxon>Pyraloidea</taxon>
        <taxon>Crambidae</taxon>
        <taxon>Pyraustinae</taxon>
        <taxon>Loxostege</taxon>
    </lineage>
</organism>
<keyword evidence="14" id="KW-0804">Transcription</keyword>
<evidence type="ECO:0000259" key="22">
    <source>
        <dbReference type="PROSITE" id="PS51915"/>
    </source>
</evidence>
<dbReference type="AlphaFoldDB" id="A0ABD0TP50"/>
<evidence type="ECO:0000256" key="17">
    <source>
        <dbReference type="PROSITE-ProRule" id="PRU00042"/>
    </source>
</evidence>
<feature type="binding site" evidence="18">
    <location>
        <position position="62"/>
    </location>
    <ligand>
        <name>Zn(2+)</name>
        <dbReference type="ChEBI" id="CHEBI:29105"/>
    </ligand>
</feature>
<feature type="domain" description="C2H2-type" evidence="21">
    <location>
        <begin position="403"/>
        <end position="430"/>
    </location>
</feature>